<dbReference type="InterPro" id="IPR001406">
    <property type="entry name" value="PsdUridine_synth_TruA"/>
</dbReference>
<comment type="caution">
    <text evidence="9">The sequence shown here is derived from an EMBL/GenBank/DDBJ whole genome shotgun (WGS) entry which is preliminary data.</text>
</comment>
<dbReference type="SUPFAM" id="SSF55120">
    <property type="entry name" value="Pseudouridine synthase"/>
    <property type="match status" value="1"/>
</dbReference>
<comment type="function">
    <text evidence="4">Formation of pseudouridine at positions 38, 39 and 40 in the anticodon stem and loop of transfer RNAs.</text>
</comment>
<dbReference type="InterPro" id="IPR020094">
    <property type="entry name" value="TruA/RsuA/RluB/E/F_N"/>
</dbReference>
<feature type="active site" description="Nucleophile" evidence="4 5">
    <location>
        <position position="51"/>
    </location>
</feature>
<dbReference type="GO" id="GO:0160147">
    <property type="term" value="F:tRNA pseudouridine(38-40) synthase activity"/>
    <property type="evidence" value="ECO:0007669"/>
    <property type="project" value="UniProtKB-EC"/>
</dbReference>
<dbReference type="Pfam" id="PF01416">
    <property type="entry name" value="PseudoU_synth_1"/>
    <property type="match status" value="2"/>
</dbReference>
<protein>
    <recommendedName>
        <fullName evidence="4">tRNA pseudouridine synthase A</fullName>
        <ecNumber evidence="4">5.4.99.12</ecNumber>
    </recommendedName>
    <alternativeName>
        <fullName evidence="4">tRNA pseudouridine(38-40) synthase</fullName>
    </alternativeName>
    <alternativeName>
        <fullName evidence="4">tRNA pseudouridylate synthase I</fullName>
    </alternativeName>
    <alternativeName>
        <fullName evidence="4">tRNA-uridine isomerase I</fullName>
    </alternativeName>
</protein>
<dbReference type="AlphaFoldDB" id="A0A7X3D0Q5"/>
<comment type="catalytic activity">
    <reaction evidence="4 7">
        <text>uridine(38/39/40) in tRNA = pseudouridine(38/39/40) in tRNA</text>
        <dbReference type="Rhea" id="RHEA:22376"/>
        <dbReference type="Rhea" id="RHEA-COMP:10085"/>
        <dbReference type="Rhea" id="RHEA-COMP:10087"/>
        <dbReference type="ChEBI" id="CHEBI:65314"/>
        <dbReference type="ChEBI" id="CHEBI:65315"/>
        <dbReference type="EC" id="5.4.99.12"/>
    </reaction>
</comment>
<dbReference type="PANTHER" id="PTHR11142:SF0">
    <property type="entry name" value="TRNA PSEUDOURIDINE SYNTHASE-LIKE 1"/>
    <property type="match status" value="1"/>
</dbReference>
<comment type="subunit">
    <text evidence="4">Homodimer.</text>
</comment>
<dbReference type="Gene3D" id="3.30.70.580">
    <property type="entry name" value="Pseudouridine synthase I, catalytic domain, N-terminal subdomain"/>
    <property type="match status" value="1"/>
</dbReference>
<evidence type="ECO:0000256" key="3">
    <source>
        <dbReference type="ARBA" id="ARBA00023235"/>
    </source>
</evidence>
<evidence type="ECO:0000256" key="7">
    <source>
        <dbReference type="RuleBase" id="RU003792"/>
    </source>
</evidence>
<feature type="binding site" evidence="4 6">
    <location>
        <position position="109"/>
    </location>
    <ligand>
        <name>substrate</name>
    </ligand>
</feature>
<evidence type="ECO:0000256" key="1">
    <source>
        <dbReference type="ARBA" id="ARBA00009375"/>
    </source>
</evidence>
<sequence>MRYFVEFSYLGKDYHGWQNQPNAITVQEVLEKAFSTLLREPVALVGAGRTDAGVHAKQMFAHFDFGEIKDVQLFIYRLNSLLPDAIAVHDVFTVNPDAHARFDAEERTYEYWVLQDKNPFYGDFAHYIKHPLDVEAMNQAAELLLQFEDFECFSKSNTDVRTYLCDVKKAVWEVQGDKLVFTITADRFLRNMVRAVVGTLLEVGTGKTKPAHVKSIINSKNRSNAGPSVPAKGLYLTSVLYPKKITEKHG</sequence>
<keyword evidence="2 4" id="KW-0819">tRNA processing</keyword>
<dbReference type="InterPro" id="IPR020095">
    <property type="entry name" value="PsdUridine_synth_TruA_C"/>
</dbReference>
<proteinExistence type="inferred from homology"/>
<dbReference type="EC" id="5.4.99.12" evidence="4"/>
<dbReference type="InterPro" id="IPR020097">
    <property type="entry name" value="PsdUridine_synth_TruA_a/b_dom"/>
</dbReference>
<gene>
    <name evidence="4 9" type="primary">truA</name>
    <name evidence="9" type="ORF">D9O36_03340</name>
</gene>
<evidence type="ECO:0000256" key="4">
    <source>
        <dbReference type="HAMAP-Rule" id="MF_00171"/>
    </source>
</evidence>
<dbReference type="FunFam" id="3.30.70.580:FF:000001">
    <property type="entry name" value="tRNA pseudouridine synthase A"/>
    <property type="match status" value="1"/>
</dbReference>
<dbReference type="CDD" id="cd02570">
    <property type="entry name" value="PseudoU_synth_EcTruA"/>
    <property type="match status" value="1"/>
</dbReference>
<comment type="similarity">
    <text evidence="1 4 7">Belongs to the tRNA pseudouridine synthase TruA family.</text>
</comment>
<dbReference type="HAMAP" id="MF_00171">
    <property type="entry name" value="TruA"/>
    <property type="match status" value="1"/>
</dbReference>
<evidence type="ECO:0000256" key="6">
    <source>
        <dbReference type="PIRSR" id="PIRSR001430-2"/>
    </source>
</evidence>
<dbReference type="PIRSF" id="PIRSF001430">
    <property type="entry name" value="tRNA_psdUrid_synth"/>
    <property type="match status" value="1"/>
</dbReference>
<dbReference type="Proteomes" id="UP000540519">
    <property type="component" value="Unassembled WGS sequence"/>
</dbReference>
<organism evidence="9 10">
    <name type="scientific">Zobellia amurskyensis</name>
    <dbReference type="NCBI Taxonomy" id="248905"/>
    <lineage>
        <taxon>Bacteria</taxon>
        <taxon>Pseudomonadati</taxon>
        <taxon>Bacteroidota</taxon>
        <taxon>Flavobacteriia</taxon>
        <taxon>Flavobacteriales</taxon>
        <taxon>Flavobacteriaceae</taxon>
        <taxon>Zobellia</taxon>
    </lineage>
</organism>
<evidence type="ECO:0000256" key="2">
    <source>
        <dbReference type="ARBA" id="ARBA00022694"/>
    </source>
</evidence>
<keyword evidence="10" id="KW-1185">Reference proteome</keyword>
<name>A0A7X3D0Q5_9FLAO</name>
<evidence type="ECO:0000313" key="10">
    <source>
        <dbReference type="Proteomes" id="UP000540519"/>
    </source>
</evidence>
<evidence type="ECO:0000256" key="5">
    <source>
        <dbReference type="PIRSR" id="PIRSR001430-1"/>
    </source>
</evidence>
<dbReference type="InterPro" id="IPR020103">
    <property type="entry name" value="PsdUridine_synth_cat_dom_sf"/>
</dbReference>
<keyword evidence="3 4" id="KW-0413">Isomerase</keyword>
<accession>A0A7X3D0Q5</accession>
<dbReference type="RefSeq" id="WP_155598832.1">
    <property type="nucleotide sequence ID" value="NZ_RCNR01000004.1"/>
</dbReference>
<evidence type="ECO:0000313" key="9">
    <source>
        <dbReference type="EMBL" id="MUH34865.1"/>
    </source>
</evidence>
<reference evidence="9 10" key="1">
    <citation type="journal article" date="2019" name="Mar. Drugs">
        <title>Comparative Genomics and CAZyme Genome Repertoires of Marine Zobellia amurskyensis KMM 3526(T) and Zobellia laminariae KMM 3676(T).</title>
        <authorList>
            <person name="Chernysheva N."/>
            <person name="Bystritskaya E."/>
            <person name="Stenkova A."/>
            <person name="Golovkin I."/>
            <person name="Nedashkovskaya O."/>
            <person name="Isaeva M."/>
        </authorList>
    </citation>
    <scope>NUCLEOTIDE SEQUENCE [LARGE SCALE GENOMIC DNA]</scope>
    <source>
        <strain evidence="9 10">KMM 3526</strain>
    </source>
</reference>
<dbReference type="Gene3D" id="3.30.70.660">
    <property type="entry name" value="Pseudouridine synthase I, catalytic domain, C-terminal subdomain"/>
    <property type="match status" value="1"/>
</dbReference>
<dbReference type="PANTHER" id="PTHR11142">
    <property type="entry name" value="PSEUDOURIDYLATE SYNTHASE"/>
    <property type="match status" value="1"/>
</dbReference>
<dbReference type="NCBIfam" id="TIGR00071">
    <property type="entry name" value="hisT_truA"/>
    <property type="match status" value="1"/>
</dbReference>
<dbReference type="EMBL" id="RCNR01000004">
    <property type="protein sequence ID" value="MUH34865.1"/>
    <property type="molecule type" value="Genomic_DNA"/>
</dbReference>
<dbReference type="OrthoDB" id="9811823at2"/>
<feature type="domain" description="Pseudouridine synthase I TruA alpha/beta" evidence="8">
    <location>
        <begin position="148"/>
        <end position="242"/>
    </location>
</feature>
<evidence type="ECO:0000259" key="8">
    <source>
        <dbReference type="Pfam" id="PF01416"/>
    </source>
</evidence>
<feature type="domain" description="Pseudouridine synthase I TruA alpha/beta" evidence="8">
    <location>
        <begin position="8"/>
        <end position="103"/>
    </location>
</feature>
<comment type="caution">
    <text evidence="4">Lacks conserved residue(s) required for the propagation of feature annotation.</text>
</comment>
<dbReference type="GO" id="GO:0031119">
    <property type="term" value="P:tRNA pseudouridine synthesis"/>
    <property type="evidence" value="ECO:0007669"/>
    <property type="project" value="UniProtKB-UniRule"/>
</dbReference>
<dbReference type="GO" id="GO:0003723">
    <property type="term" value="F:RNA binding"/>
    <property type="evidence" value="ECO:0007669"/>
    <property type="project" value="InterPro"/>
</dbReference>